<organism evidence="2 3">
    <name type="scientific">Pontixanthobacter aquaemixtae</name>
    <dbReference type="NCBI Taxonomy" id="1958940"/>
    <lineage>
        <taxon>Bacteria</taxon>
        <taxon>Pseudomonadati</taxon>
        <taxon>Pseudomonadota</taxon>
        <taxon>Alphaproteobacteria</taxon>
        <taxon>Sphingomonadales</taxon>
        <taxon>Erythrobacteraceae</taxon>
        <taxon>Pontixanthobacter</taxon>
    </lineage>
</organism>
<feature type="transmembrane region" description="Helical" evidence="1">
    <location>
        <begin position="101"/>
        <end position="122"/>
    </location>
</feature>
<keyword evidence="1" id="KW-0472">Membrane</keyword>
<feature type="transmembrane region" description="Helical" evidence="1">
    <location>
        <begin position="29"/>
        <end position="47"/>
    </location>
</feature>
<name>A0A844ZVI2_9SPHN</name>
<evidence type="ECO:0000313" key="3">
    <source>
        <dbReference type="Proteomes" id="UP000442714"/>
    </source>
</evidence>
<dbReference type="RefSeq" id="WP_160604894.1">
    <property type="nucleotide sequence ID" value="NZ_WTYX01000002.1"/>
</dbReference>
<feature type="transmembrane region" description="Helical" evidence="1">
    <location>
        <begin position="53"/>
        <end position="72"/>
    </location>
</feature>
<evidence type="ECO:0000313" key="2">
    <source>
        <dbReference type="EMBL" id="MXO91180.1"/>
    </source>
</evidence>
<proteinExistence type="predicted"/>
<gene>
    <name evidence="2" type="ORF">GRI41_10125</name>
</gene>
<keyword evidence="1" id="KW-0812">Transmembrane</keyword>
<reference evidence="2 3" key="1">
    <citation type="submission" date="2019-12" db="EMBL/GenBank/DDBJ databases">
        <title>Genomic-based taxomic classification of the family Erythrobacteraceae.</title>
        <authorList>
            <person name="Xu L."/>
        </authorList>
    </citation>
    <scope>NUCLEOTIDE SEQUENCE [LARGE SCALE GENOMIC DNA]</scope>
    <source>
        <strain evidence="2 3">KCTC 52763</strain>
    </source>
</reference>
<dbReference type="OrthoDB" id="7450715at2"/>
<dbReference type="EMBL" id="WTYX01000002">
    <property type="protein sequence ID" value="MXO91180.1"/>
    <property type="molecule type" value="Genomic_DNA"/>
</dbReference>
<comment type="caution">
    <text evidence="2">The sequence shown here is derived from an EMBL/GenBank/DDBJ whole genome shotgun (WGS) entry which is preliminary data.</text>
</comment>
<evidence type="ECO:0000256" key="1">
    <source>
        <dbReference type="SAM" id="Phobius"/>
    </source>
</evidence>
<sequence length="125" mass="13723">MNKALENGRNARKAAVYGLDLRKSMSNQVAYALLVYTAINIFATVGAMHDVGLQTGALLGLCVLVAAIIPALRKFERRWTRLSDDEAADEARIPAYRRDLMFLWVLAIGLPVALTFVFKAIAVSV</sequence>
<protein>
    <submittedName>
        <fullName evidence="2">Uncharacterized protein</fullName>
    </submittedName>
</protein>
<dbReference type="AlphaFoldDB" id="A0A844ZVI2"/>
<keyword evidence="1" id="KW-1133">Transmembrane helix</keyword>
<accession>A0A844ZVI2</accession>
<keyword evidence="3" id="KW-1185">Reference proteome</keyword>
<dbReference type="Proteomes" id="UP000442714">
    <property type="component" value="Unassembled WGS sequence"/>
</dbReference>